<evidence type="ECO:0000313" key="1">
    <source>
        <dbReference type="EMBL" id="HFH28942.1"/>
    </source>
</evidence>
<reference evidence="1" key="1">
    <citation type="journal article" date="2020" name="mSystems">
        <title>Genome- and Community-Level Interaction Insights into Carbon Utilization and Element Cycling Functions of Hydrothermarchaeota in Hydrothermal Sediment.</title>
        <authorList>
            <person name="Zhou Z."/>
            <person name="Liu Y."/>
            <person name="Xu W."/>
            <person name="Pan J."/>
            <person name="Luo Z.H."/>
            <person name="Li M."/>
        </authorList>
    </citation>
    <scope>NUCLEOTIDE SEQUENCE [LARGE SCALE GENOMIC DNA]</scope>
    <source>
        <strain evidence="1">SpSt-503</strain>
    </source>
</reference>
<dbReference type="InterPro" id="IPR014998">
    <property type="entry name" value="DUF1848"/>
</dbReference>
<protein>
    <submittedName>
        <fullName evidence="1">DUF1848 domain-containing protein</fullName>
    </submittedName>
</protein>
<sequence length="273" mass="31408">MIISVSRRSDIPRFYWDWFLSELERGETEVVNPFNAHQRKAVSLLPQDVDGFVFWTRDPYRIVASADVLREKGYQFYVMVSLTGYPPELEPHGPDIEKVILEIHQLKQLIGAERIFWRYDPIILSSLTTVADHERRFHFLATELQSSVSRCIISLYDPYKKSEKRLRGLEAGGKLNLIPLYTAANQRLSPEAELLVKRIAEIAHQYEIPLYSCAEPDWVRSYGITAHACVDGSLFGKQSHKDAHQRPFCLCDTSVDIGTYGTCPARCVYCYAW</sequence>
<organism evidence="1">
    <name type="scientific">Gracilinema caldarium</name>
    <dbReference type="NCBI Taxonomy" id="215591"/>
    <lineage>
        <taxon>Bacteria</taxon>
        <taxon>Pseudomonadati</taxon>
        <taxon>Spirochaetota</taxon>
        <taxon>Spirochaetia</taxon>
        <taxon>Spirochaetales</taxon>
        <taxon>Breznakiellaceae</taxon>
        <taxon>Gracilinema</taxon>
    </lineage>
</organism>
<dbReference type="EMBL" id="DSVL01000168">
    <property type="protein sequence ID" value="HFH28942.1"/>
    <property type="molecule type" value="Genomic_DNA"/>
</dbReference>
<gene>
    <name evidence="1" type="ORF">ENS59_05445</name>
</gene>
<name>A0A7C3I6A5_9SPIR</name>
<accession>A0A7C3I6A5</accession>
<comment type="caution">
    <text evidence="1">The sequence shown here is derived from an EMBL/GenBank/DDBJ whole genome shotgun (WGS) entry which is preliminary data.</text>
</comment>
<dbReference type="AlphaFoldDB" id="A0A7C3I6A5"/>
<dbReference type="Pfam" id="PF08902">
    <property type="entry name" value="DUF1848"/>
    <property type="match status" value="1"/>
</dbReference>
<proteinExistence type="predicted"/>